<proteinExistence type="predicted"/>
<evidence type="ECO:0000259" key="1">
    <source>
        <dbReference type="PROSITE" id="PS50042"/>
    </source>
</evidence>
<protein>
    <recommendedName>
        <fullName evidence="1">Cyclic nucleotide-binding domain-containing protein</fullName>
    </recommendedName>
</protein>
<dbReference type="EMBL" id="SMLL01000002">
    <property type="protein sequence ID" value="TFZ03266.1"/>
    <property type="molecule type" value="Genomic_DNA"/>
</dbReference>
<keyword evidence="3" id="KW-1185">Reference proteome</keyword>
<dbReference type="Proteomes" id="UP000297564">
    <property type="component" value="Unassembled WGS sequence"/>
</dbReference>
<dbReference type="RefSeq" id="WP_135284065.1">
    <property type="nucleotide sequence ID" value="NZ_SMLL01000002.1"/>
</dbReference>
<name>A0A4Z0BVC4_9BURK</name>
<gene>
    <name evidence="2" type="ORF">EZ242_05085</name>
</gene>
<dbReference type="PROSITE" id="PS50042">
    <property type="entry name" value="CNMP_BINDING_3"/>
    <property type="match status" value="1"/>
</dbReference>
<evidence type="ECO:0000313" key="2">
    <source>
        <dbReference type="EMBL" id="TFZ03266.1"/>
    </source>
</evidence>
<sequence length="80" mass="9007">MSDPAQRTRYFTVVDESGRAEPVVEFWASTAVRGVRRIETDPLRRFVQLLATGEYLREEVEGVYVEGRTGRKLFAVASGA</sequence>
<dbReference type="AlphaFoldDB" id="A0A4Z0BVC4"/>
<feature type="domain" description="Cyclic nucleotide-binding" evidence="1">
    <location>
        <begin position="34"/>
        <end position="80"/>
    </location>
</feature>
<organism evidence="2 3">
    <name type="scientific">Ramlibacter rhizophilus</name>
    <dbReference type="NCBI Taxonomy" id="1781167"/>
    <lineage>
        <taxon>Bacteria</taxon>
        <taxon>Pseudomonadati</taxon>
        <taxon>Pseudomonadota</taxon>
        <taxon>Betaproteobacteria</taxon>
        <taxon>Burkholderiales</taxon>
        <taxon>Comamonadaceae</taxon>
        <taxon>Ramlibacter</taxon>
    </lineage>
</organism>
<comment type="caution">
    <text evidence="2">The sequence shown here is derived from an EMBL/GenBank/DDBJ whole genome shotgun (WGS) entry which is preliminary data.</text>
</comment>
<reference evidence="2 3" key="1">
    <citation type="submission" date="2019-03" db="EMBL/GenBank/DDBJ databases">
        <title>Ramlibacter rhizophilus CCTCC AB2015357, whole genome shotgun sequence.</title>
        <authorList>
            <person name="Zhang X."/>
            <person name="Feng G."/>
            <person name="Zhu H."/>
        </authorList>
    </citation>
    <scope>NUCLEOTIDE SEQUENCE [LARGE SCALE GENOMIC DNA]</scope>
    <source>
        <strain evidence="2 3">CCTCC AB2015357</strain>
    </source>
</reference>
<dbReference type="InterPro" id="IPR000595">
    <property type="entry name" value="cNMP-bd_dom"/>
</dbReference>
<accession>A0A4Z0BVC4</accession>
<evidence type="ECO:0000313" key="3">
    <source>
        <dbReference type="Proteomes" id="UP000297564"/>
    </source>
</evidence>